<proteinExistence type="predicted"/>
<feature type="region of interest" description="Disordered" evidence="1">
    <location>
        <begin position="119"/>
        <end position="159"/>
    </location>
</feature>
<dbReference type="Proteomes" id="UP000765509">
    <property type="component" value="Unassembled WGS sequence"/>
</dbReference>
<gene>
    <name evidence="2" type="ORF">O181_084839</name>
</gene>
<dbReference type="EMBL" id="AVOT02050003">
    <property type="protein sequence ID" value="MBW0545124.1"/>
    <property type="molecule type" value="Genomic_DNA"/>
</dbReference>
<comment type="caution">
    <text evidence="2">The sequence shown here is derived from an EMBL/GenBank/DDBJ whole genome shotgun (WGS) entry which is preliminary data.</text>
</comment>
<accession>A0A9Q3IMR6</accession>
<sequence>MVNWPYNMFMAIHGLKPYPALIGLIGQFSTSPTPIPLSLSLVVDVFSVFQGPMALLATTRFFGPTPYIIGGWPKRPFWAIYAPYGPQAVIHAHGPRPKPQVGPPEAVLAPKLNQPRIGQNHLRTQNGHNSDHGLWKPPEATSSAPRKDSPQGQWKNFPSSMHPVLKDPGVVHIWYNIPLRTIFAQQSNGDIFRTTLRDSKSSPQFITNFEGGCFSYSVLKFPGGYQKTIQEPQPPGPGGVGLSILIRTFLRKFLRVYHSLKSFSRH</sequence>
<feature type="compositionally biased region" description="Polar residues" evidence="1">
    <location>
        <begin position="140"/>
        <end position="159"/>
    </location>
</feature>
<name>A0A9Q3IMR6_9BASI</name>
<organism evidence="2 3">
    <name type="scientific">Austropuccinia psidii MF-1</name>
    <dbReference type="NCBI Taxonomy" id="1389203"/>
    <lineage>
        <taxon>Eukaryota</taxon>
        <taxon>Fungi</taxon>
        <taxon>Dikarya</taxon>
        <taxon>Basidiomycota</taxon>
        <taxon>Pucciniomycotina</taxon>
        <taxon>Pucciniomycetes</taxon>
        <taxon>Pucciniales</taxon>
        <taxon>Sphaerophragmiaceae</taxon>
        <taxon>Austropuccinia</taxon>
    </lineage>
</organism>
<reference evidence="2" key="1">
    <citation type="submission" date="2021-03" db="EMBL/GenBank/DDBJ databases">
        <title>Draft genome sequence of rust myrtle Austropuccinia psidii MF-1, a brazilian biotype.</title>
        <authorList>
            <person name="Quecine M.C."/>
            <person name="Pachon D.M.R."/>
            <person name="Bonatelli M.L."/>
            <person name="Correr F.H."/>
            <person name="Franceschini L.M."/>
            <person name="Leite T.F."/>
            <person name="Margarido G.R.A."/>
            <person name="Almeida C.A."/>
            <person name="Ferrarezi J.A."/>
            <person name="Labate C.A."/>
        </authorList>
    </citation>
    <scope>NUCLEOTIDE SEQUENCE</scope>
    <source>
        <strain evidence="2">MF-1</strain>
    </source>
</reference>
<evidence type="ECO:0000256" key="1">
    <source>
        <dbReference type="SAM" id="MobiDB-lite"/>
    </source>
</evidence>
<evidence type="ECO:0000313" key="3">
    <source>
        <dbReference type="Proteomes" id="UP000765509"/>
    </source>
</evidence>
<evidence type="ECO:0000313" key="2">
    <source>
        <dbReference type="EMBL" id="MBW0545124.1"/>
    </source>
</evidence>
<dbReference type="AlphaFoldDB" id="A0A9Q3IMR6"/>
<keyword evidence="3" id="KW-1185">Reference proteome</keyword>
<protein>
    <submittedName>
        <fullName evidence="2">Uncharacterized protein</fullName>
    </submittedName>
</protein>